<dbReference type="Pfam" id="PF01243">
    <property type="entry name" value="PNPOx_N"/>
    <property type="match status" value="1"/>
</dbReference>
<dbReference type="AlphaFoldDB" id="A0A1H7XXD8"/>
<dbReference type="SUPFAM" id="SSF50475">
    <property type="entry name" value="FMN-binding split barrel"/>
    <property type="match status" value="1"/>
</dbReference>
<dbReference type="InterPro" id="IPR011576">
    <property type="entry name" value="Pyridox_Oxase_N"/>
</dbReference>
<dbReference type="PANTHER" id="PTHR42815">
    <property type="entry name" value="FAD-BINDING, PUTATIVE (AFU_ORTHOLOGUE AFUA_6G07600)-RELATED"/>
    <property type="match status" value="1"/>
</dbReference>
<gene>
    <name evidence="4" type="ORF">SAMN04515666_110222</name>
</gene>
<protein>
    <recommendedName>
        <fullName evidence="3">Pyridoxamine 5'-phosphate oxidase N-terminal domain-containing protein</fullName>
    </recommendedName>
</protein>
<dbReference type="InterPro" id="IPR012349">
    <property type="entry name" value="Split_barrel_FMN-bd"/>
</dbReference>
<feature type="domain" description="Pyridoxamine 5'-phosphate oxidase N-terminal" evidence="3">
    <location>
        <begin position="42"/>
        <end position="137"/>
    </location>
</feature>
<dbReference type="RefSeq" id="WP_091841292.1">
    <property type="nucleotide sequence ID" value="NZ_FOAN01000010.1"/>
</dbReference>
<evidence type="ECO:0000313" key="5">
    <source>
        <dbReference type="Proteomes" id="UP000199664"/>
    </source>
</evidence>
<organism evidence="4 5">
    <name type="scientific">Bosea lupini</name>
    <dbReference type="NCBI Taxonomy" id="1036779"/>
    <lineage>
        <taxon>Bacteria</taxon>
        <taxon>Pseudomonadati</taxon>
        <taxon>Pseudomonadota</taxon>
        <taxon>Alphaproteobacteria</taxon>
        <taxon>Hyphomicrobiales</taxon>
        <taxon>Boseaceae</taxon>
        <taxon>Bosea</taxon>
    </lineage>
</organism>
<evidence type="ECO:0000313" key="4">
    <source>
        <dbReference type="EMBL" id="SEM38325.1"/>
    </source>
</evidence>
<feature type="coiled-coil region" evidence="1">
    <location>
        <begin position="183"/>
        <end position="210"/>
    </location>
</feature>
<evidence type="ECO:0000256" key="2">
    <source>
        <dbReference type="SAM" id="MobiDB-lite"/>
    </source>
</evidence>
<name>A0A1H7XXD8_9HYPH</name>
<evidence type="ECO:0000256" key="1">
    <source>
        <dbReference type="SAM" id="Coils"/>
    </source>
</evidence>
<keyword evidence="5" id="KW-1185">Reference proteome</keyword>
<dbReference type="PANTHER" id="PTHR42815:SF2">
    <property type="entry name" value="FAD-BINDING, PUTATIVE (AFU_ORTHOLOGUE AFUA_6G07600)-RELATED"/>
    <property type="match status" value="1"/>
</dbReference>
<dbReference type="STRING" id="1036779.SAMN04515666_110222"/>
<dbReference type="Gene3D" id="2.30.110.10">
    <property type="entry name" value="Electron Transport, Fmn-binding Protein, Chain A"/>
    <property type="match status" value="1"/>
</dbReference>
<sequence>MTHRFLEIATTPAVKAAQEAQGSRRSYARQEAGEPHHDRLGEAEAGFIAARDSFYLASVSETGWPYLQHRGGPEGFLRVLDETTLGFADLRGNRQYLSLGNLSADDRLCLFLMDYGHRARLKIFGRASFHDLAAEPELAQRLIVPGYRAVPERGVTIKVEAFDWNCPQHITPRFSEAELAPALAPVRQRLEELEAENARLRAELGARAGA</sequence>
<dbReference type="EMBL" id="FOAN01000010">
    <property type="protein sequence ID" value="SEM38325.1"/>
    <property type="molecule type" value="Genomic_DNA"/>
</dbReference>
<accession>A0A1H7XXD8</accession>
<proteinExistence type="predicted"/>
<dbReference type="OrthoDB" id="9786134at2"/>
<dbReference type="Proteomes" id="UP000199664">
    <property type="component" value="Unassembled WGS sequence"/>
</dbReference>
<keyword evidence="1" id="KW-0175">Coiled coil</keyword>
<reference evidence="5" key="1">
    <citation type="submission" date="2016-10" db="EMBL/GenBank/DDBJ databases">
        <authorList>
            <person name="Varghese N."/>
            <person name="Submissions S."/>
        </authorList>
    </citation>
    <scope>NUCLEOTIDE SEQUENCE [LARGE SCALE GENOMIC DNA]</scope>
    <source>
        <strain evidence="5">LMG 26383,CCUG 61248,R- 45681</strain>
    </source>
</reference>
<feature type="region of interest" description="Disordered" evidence="2">
    <location>
        <begin position="17"/>
        <end position="36"/>
    </location>
</feature>
<evidence type="ECO:0000259" key="3">
    <source>
        <dbReference type="Pfam" id="PF01243"/>
    </source>
</evidence>